<evidence type="ECO:0000256" key="3">
    <source>
        <dbReference type="ARBA" id="ARBA00022618"/>
    </source>
</evidence>
<reference evidence="8 9" key="1">
    <citation type="journal article" date="2013" name="BMC Genomics">
        <title>The miniature genome of a carnivorous plant Genlisea aurea contains a low number of genes and short non-coding sequences.</title>
        <authorList>
            <person name="Leushkin E.V."/>
            <person name="Sutormin R.A."/>
            <person name="Nabieva E.R."/>
            <person name="Penin A.A."/>
            <person name="Kondrashov A.S."/>
            <person name="Logacheva M.D."/>
        </authorList>
    </citation>
    <scope>NUCLEOTIDE SEQUENCE [LARGE SCALE GENOMIC DNA]</scope>
</reference>
<keyword evidence="7" id="KW-0175">Coiled coil</keyword>
<dbReference type="PANTHER" id="PTHR23168:SF0">
    <property type="entry name" value="MITOTIC SPINDLE ASSEMBLY CHECKPOINT PROTEIN MAD1"/>
    <property type="match status" value="1"/>
</dbReference>
<dbReference type="EMBL" id="AUSU01008558">
    <property type="protein sequence ID" value="EPS59204.1"/>
    <property type="molecule type" value="Genomic_DNA"/>
</dbReference>
<dbReference type="GO" id="GO:0051315">
    <property type="term" value="P:attachment of mitotic spindle microtubules to kinetochore"/>
    <property type="evidence" value="ECO:0007669"/>
    <property type="project" value="TreeGrafter"/>
</dbReference>
<dbReference type="Gene3D" id="6.10.250.90">
    <property type="match status" value="1"/>
</dbReference>
<dbReference type="AlphaFoldDB" id="S8BXS1"/>
<dbReference type="GO" id="GO:0000776">
    <property type="term" value="C:kinetochore"/>
    <property type="evidence" value="ECO:0007669"/>
    <property type="project" value="TreeGrafter"/>
</dbReference>
<organism evidence="8 9">
    <name type="scientific">Genlisea aurea</name>
    <dbReference type="NCBI Taxonomy" id="192259"/>
    <lineage>
        <taxon>Eukaryota</taxon>
        <taxon>Viridiplantae</taxon>
        <taxon>Streptophyta</taxon>
        <taxon>Embryophyta</taxon>
        <taxon>Tracheophyta</taxon>
        <taxon>Spermatophyta</taxon>
        <taxon>Magnoliopsida</taxon>
        <taxon>eudicotyledons</taxon>
        <taxon>Gunneridae</taxon>
        <taxon>Pentapetalae</taxon>
        <taxon>asterids</taxon>
        <taxon>lamiids</taxon>
        <taxon>Lamiales</taxon>
        <taxon>Lentibulariaceae</taxon>
        <taxon>Genlisea</taxon>
    </lineage>
</organism>
<name>S8BXS1_9LAMI</name>
<evidence type="ECO:0000256" key="2">
    <source>
        <dbReference type="ARBA" id="ARBA00008029"/>
    </source>
</evidence>
<evidence type="ECO:0000256" key="7">
    <source>
        <dbReference type="SAM" id="Coils"/>
    </source>
</evidence>
<dbReference type="GO" id="GO:0005635">
    <property type="term" value="C:nuclear envelope"/>
    <property type="evidence" value="ECO:0007669"/>
    <property type="project" value="TreeGrafter"/>
</dbReference>
<keyword evidence="6" id="KW-0131">Cell cycle</keyword>
<feature type="non-terminal residue" evidence="8">
    <location>
        <position position="239"/>
    </location>
</feature>
<protein>
    <submittedName>
        <fullName evidence="8">Uncharacterized protein</fullName>
    </submittedName>
</protein>
<dbReference type="Proteomes" id="UP000015453">
    <property type="component" value="Unassembled WGS sequence"/>
</dbReference>
<evidence type="ECO:0000256" key="6">
    <source>
        <dbReference type="ARBA" id="ARBA00023306"/>
    </source>
</evidence>
<feature type="coiled-coil region" evidence="7">
    <location>
        <begin position="34"/>
        <end position="203"/>
    </location>
</feature>
<proteinExistence type="inferred from homology"/>
<evidence type="ECO:0000256" key="5">
    <source>
        <dbReference type="ARBA" id="ARBA00023242"/>
    </source>
</evidence>
<dbReference type="GO" id="GO:0072686">
    <property type="term" value="C:mitotic spindle"/>
    <property type="evidence" value="ECO:0007669"/>
    <property type="project" value="TreeGrafter"/>
</dbReference>
<keyword evidence="5" id="KW-0539">Nucleus</keyword>
<keyword evidence="9" id="KW-1185">Reference proteome</keyword>
<evidence type="ECO:0000256" key="1">
    <source>
        <dbReference type="ARBA" id="ARBA00004123"/>
    </source>
</evidence>
<feature type="non-terminal residue" evidence="8">
    <location>
        <position position="1"/>
    </location>
</feature>
<keyword evidence="4" id="KW-0498">Mitosis</keyword>
<dbReference type="GO" id="GO:0007094">
    <property type="term" value="P:mitotic spindle assembly checkpoint signaling"/>
    <property type="evidence" value="ECO:0007669"/>
    <property type="project" value="InterPro"/>
</dbReference>
<evidence type="ECO:0000256" key="4">
    <source>
        <dbReference type="ARBA" id="ARBA00022776"/>
    </source>
</evidence>
<evidence type="ECO:0000313" key="9">
    <source>
        <dbReference type="Proteomes" id="UP000015453"/>
    </source>
</evidence>
<dbReference type="GO" id="GO:0051301">
    <property type="term" value="P:cell division"/>
    <property type="evidence" value="ECO:0007669"/>
    <property type="project" value="UniProtKB-KW"/>
</dbReference>
<keyword evidence="3" id="KW-0132">Cell division</keyword>
<gene>
    <name evidence="8" type="ORF">M569_15606</name>
</gene>
<dbReference type="InterPro" id="IPR008672">
    <property type="entry name" value="Mad1"/>
</dbReference>
<comment type="subcellular location">
    <subcellularLocation>
        <location evidence="1">Nucleus</location>
    </subcellularLocation>
</comment>
<sequence length="239" mass="27116">ALRREVIESMMRAGDSQARLKEVQVALDAALLDKKNADCEATMLKDKAESYKAEIKRLELMEERDHLANRMNNESKEHSHSTAIQELESSLAKKENYVTELQKSLSETKESNACQQNEIKLLNERLTNEAKRIKMLEREGDRLRAEISLLESKIGQGDFSAANTKVLRMVNTLAAENETKRTIEALQDELQKTKERLQAAEELKKQSPNAGGTVVDSHVAGTIRQLKEQIATLEKREER</sequence>
<dbReference type="OrthoDB" id="331602at2759"/>
<comment type="caution">
    <text evidence="8">The sequence shown here is derived from an EMBL/GenBank/DDBJ whole genome shotgun (WGS) entry which is preliminary data.</text>
</comment>
<accession>S8BXS1</accession>
<dbReference type="PANTHER" id="PTHR23168">
    <property type="entry name" value="MITOTIC SPINDLE ASSEMBLY CHECKPOINT PROTEIN MAD1 MITOTIC ARREST DEFICIENT-LIKE PROTEIN 1"/>
    <property type="match status" value="1"/>
</dbReference>
<evidence type="ECO:0000313" key="8">
    <source>
        <dbReference type="EMBL" id="EPS59204.1"/>
    </source>
</evidence>
<dbReference type="SUPFAM" id="SSF75704">
    <property type="entry name" value="Mitotic arrest deficient-like 1, Mad1"/>
    <property type="match status" value="1"/>
</dbReference>
<comment type="similarity">
    <text evidence="2">Belongs to the MAD1 family.</text>
</comment>